<dbReference type="eggNOG" id="COG3835">
    <property type="taxonomic scope" value="Bacteria"/>
</dbReference>
<reference evidence="5 6" key="1">
    <citation type="submission" date="2013-09" db="EMBL/GenBank/DDBJ databases">
        <title>Whole genome shotgun sequence of Vibrio proteolyticus NBRC 13287.</title>
        <authorList>
            <person name="Isaki S."/>
            <person name="Hosoyama A."/>
            <person name="Numata M."/>
            <person name="Hashimoto M."/>
            <person name="Hosoyama Y."/>
            <person name="Tsuchikane K."/>
            <person name="Noguchi M."/>
            <person name="Hirakata S."/>
            <person name="Ichikawa N."/>
            <person name="Ohji S."/>
            <person name="Yamazoe A."/>
            <person name="Fujita N."/>
        </authorList>
    </citation>
    <scope>NUCLEOTIDE SEQUENCE [LARGE SCALE GENOMIC DNA]</scope>
    <source>
        <strain evidence="5 6">NBRC 13287</strain>
    </source>
</reference>
<dbReference type="EMBL" id="BATJ01000009">
    <property type="protein sequence ID" value="GAD67753.1"/>
    <property type="molecule type" value="Genomic_DNA"/>
</dbReference>
<dbReference type="Gene3D" id="1.10.10.2840">
    <property type="entry name" value="PucR C-terminal helix-turn-helix domain"/>
    <property type="match status" value="1"/>
</dbReference>
<name>U3BMB8_VIBPR</name>
<feature type="domain" description="CdaR GGDEF-like" evidence="4">
    <location>
        <begin position="143"/>
        <end position="271"/>
    </location>
</feature>
<gene>
    <name evidence="5" type="ORF">VPR01S_09_01280</name>
</gene>
<dbReference type="InterPro" id="IPR008599">
    <property type="entry name" value="Diacid_rec"/>
</dbReference>
<organism evidence="5 6">
    <name type="scientific">Vibrio proteolyticus NBRC 13287</name>
    <dbReference type="NCBI Taxonomy" id="1219065"/>
    <lineage>
        <taxon>Bacteria</taxon>
        <taxon>Pseudomonadati</taxon>
        <taxon>Pseudomonadota</taxon>
        <taxon>Gammaproteobacteria</taxon>
        <taxon>Vibrionales</taxon>
        <taxon>Vibrionaceae</taxon>
        <taxon>Vibrio</taxon>
    </lineage>
</organism>
<accession>U3BMB8</accession>
<comment type="similarity">
    <text evidence="1">Belongs to the CdaR family.</text>
</comment>
<dbReference type="Pfam" id="PF05651">
    <property type="entry name" value="Diacid_rec"/>
    <property type="match status" value="1"/>
</dbReference>
<dbReference type="InterPro" id="IPR025736">
    <property type="entry name" value="PucR_C-HTH_dom"/>
</dbReference>
<dbReference type="InterPro" id="IPR041522">
    <property type="entry name" value="CdaR_GGDEF"/>
</dbReference>
<evidence type="ECO:0000259" key="2">
    <source>
        <dbReference type="Pfam" id="PF05651"/>
    </source>
</evidence>
<dbReference type="Proteomes" id="UP000016570">
    <property type="component" value="Unassembled WGS sequence"/>
</dbReference>
<dbReference type="AlphaFoldDB" id="U3BMB8"/>
<feature type="domain" description="Putative sugar diacid recognition" evidence="2">
    <location>
        <begin position="3"/>
        <end position="136"/>
    </location>
</feature>
<evidence type="ECO:0000259" key="4">
    <source>
        <dbReference type="Pfam" id="PF17853"/>
    </source>
</evidence>
<dbReference type="Pfam" id="PF13556">
    <property type="entry name" value="HTH_30"/>
    <property type="match status" value="1"/>
</dbReference>
<evidence type="ECO:0000259" key="3">
    <source>
        <dbReference type="Pfam" id="PF13556"/>
    </source>
</evidence>
<evidence type="ECO:0000313" key="6">
    <source>
        <dbReference type="Proteomes" id="UP000016570"/>
    </source>
</evidence>
<dbReference type="InterPro" id="IPR051448">
    <property type="entry name" value="CdaR-like_regulators"/>
</dbReference>
<keyword evidence="6" id="KW-1185">Reference proteome</keyword>
<proteinExistence type="inferred from homology"/>
<comment type="caution">
    <text evidence="5">The sequence shown here is derived from an EMBL/GenBank/DDBJ whole genome shotgun (WGS) entry which is preliminary data.</text>
</comment>
<evidence type="ECO:0000313" key="5">
    <source>
        <dbReference type="EMBL" id="GAD67753.1"/>
    </source>
</evidence>
<dbReference type="STRING" id="1219065.VPR01S_09_01280"/>
<sequence>MQLNETIARQIVERAMKIIPHSVNVMDDQGRIIGSGDRQRLHHKHEGAVLAITECRVVEIDHATALKLKGVKPGINLPILYHQRVIGVIGVSGSPEQVRHYGELVKMTAELIVEQAALMSQIEWNKRHREELVMQLIQGSSLDDAQLVSIAERLGLDLSQPRVAAIVNVVPEQDHTLSLEHLQQLVHLLEYPERDNLVGILSVSDNQVVVLKPITLTKEGWSKSAETRRINQLLKRIKSAGNFSIQMALGDYFSGVDGLAKSFDTAQLTLRSIHGQPGEVFFYQDHKLPVMMNDVLQTPWKAQQLRQPYDRLREYDTKGILTKTLTAYFALNCDAAQTCQQLHIHRNTLRYRLDRASQITSLNINKLDDILLLYLSLKLFA</sequence>
<protein>
    <submittedName>
        <fullName evidence="5">Putative CdaR family transcriptional regulator</fullName>
    </submittedName>
</protein>
<evidence type="ECO:0000256" key="1">
    <source>
        <dbReference type="ARBA" id="ARBA00006754"/>
    </source>
</evidence>
<feature type="domain" description="PucR C-terminal helix-turn-helix" evidence="3">
    <location>
        <begin position="321"/>
        <end position="379"/>
    </location>
</feature>
<dbReference type="PANTHER" id="PTHR33744">
    <property type="entry name" value="CARBOHYDRATE DIACID REGULATOR"/>
    <property type="match status" value="1"/>
</dbReference>
<dbReference type="InterPro" id="IPR042070">
    <property type="entry name" value="PucR_C-HTH_sf"/>
</dbReference>
<dbReference type="Pfam" id="PF17853">
    <property type="entry name" value="GGDEF_2"/>
    <property type="match status" value="1"/>
</dbReference>
<dbReference type="RefSeq" id="WP_021705724.1">
    <property type="nucleotide sequence ID" value="NZ_BATJ01000009.1"/>
</dbReference>
<dbReference type="PANTHER" id="PTHR33744:SF15">
    <property type="entry name" value="CARBOHYDRATE DIACID REGULATOR"/>
    <property type="match status" value="1"/>
</dbReference>